<dbReference type="InterPro" id="IPR007111">
    <property type="entry name" value="NACHT_NTPase"/>
</dbReference>
<comment type="caution">
    <text evidence="5">The sequence shown here is derived from an EMBL/GenBank/DDBJ whole genome shotgun (WGS) entry which is preliminary data.</text>
</comment>
<dbReference type="OrthoDB" id="21416at2759"/>
<dbReference type="EMBL" id="NCSJ02000094">
    <property type="protein sequence ID" value="RFU30691.1"/>
    <property type="molecule type" value="Genomic_DNA"/>
</dbReference>
<dbReference type="PANTHER" id="PTHR24198:SF165">
    <property type="entry name" value="ANKYRIN REPEAT-CONTAINING PROTEIN-RELATED"/>
    <property type="match status" value="1"/>
</dbReference>
<sequence length="1183" mass="132981">MSSSTSDDFEVIDRQEANLSPEEIERIQYWLQPTDYAAQSSEFRRHLSSQTPGMSLWICKTSKYKQWQESTDHGSLWIQGVPGAGKSVIAASMVEHLQKTNKGTPVLHFFFRYIISTNRRPRNLIQDFLSQLVPYSARLQAIFQALLSAKIKMEELSDEVLREHLIDGLTSIEKVYLVADALDEMELLPNDGFLGWLNSLATFRTNNVKLMITSRPEKHLQNSLRNTSTIRINLEDDLVEKDISIFVSYRLRNLLPHSNQESLRNSLVSTITGRSRGLFLYARLLLDQIKPSLGSPEPDIERLVENIPLGLEEVYNSMLFQQAKSLNIDTQIQVFLLEWATHSSRALRLKELACIMSSAFPPSMIPGAPKAVARSACAPLLEILEDETVQVIHHSFTEFLLNDERSTLIHAAVFHNFLLVNNLAQKQPKNDHSDKVLGSDYIWTTAFSKRVKEMDISYQQAKLHYQFLQYAVSNWAFHASKYDFEDDDFFKSVSGFLDPGSIDFRTWLELEWAKGRTFSESHAPTPLHIAAFAGLTTYAKKLIKGDHSPDLRDPQSRTPLHWACSRGHTSVASLLLKSGVAPDPEDDQGVKPIHEAAKKNHSRIVEMLLEAGVDPLTPKTRENEGVRSFMCGRDSTIGETAIEYVYLQGYMDTIIVMLPYITQQTLEELFCQCCRNGKFEAVRAILAATSLSPNTSSNGATALYLACRAHNVSIVKLLLAKGADVHLTSQWRIKNKKIGGSREYVEPLRTAIHGAVMGWNSFNDTACQEVLSLLLNAGANVEAKDDKGDTPLLSLFAEHRSSRHDSLSIVAVKGLLQAGASVMAVDANGDSVLHRCLNSSQDLRIIRLLFEYEARADILGNDGNTVLHTALGNSYQNGTSQYMSDVIDLLLKMKARCDVKNKYGYTAVEVAASRFYCSLETFTALLQACSIIDAIKTCLWKLSPRKNKGETVQFIHALQRFGASLEDLDNNGGTVLLSSTRSKELFEALLECGADLHAVDSRGRGVLHHYITGCGNHIDRETSKRLVDLVDLGLDPNQTDYNGNNLLHEQAKSYKGTETDDLVIQKLLDYGISINSKNNRGMTPLHIHLENWDFHSTRGAVEKTLNERFYERFEMPLLRIFRRSRESLNINSKDEEGVTILHLAAIHSEELLFYLLGYRIAIEVEEGCSRFFATHKSSPRKEA</sequence>
<dbReference type="OMA" id="DESTICQ"/>
<feature type="repeat" description="ANK" evidence="3">
    <location>
        <begin position="698"/>
        <end position="730"/>
    </location>
</feature>
<gene>
    <name evidence="5" type="ORF">B7463_g5648</name>
</gene>
<dbReference type="PROSITE" id="PS50837">
    <property type="entry name" value="NACHT"/>
    <property type="match status" value="1"/>
</dbReference>
<organism evidence="5 6">
    <name type="scientific">Scytalidium lignicola</name>
    <name type="common">Hyphomycete</name>
    <dbReference type="NCBI Taxonomy" id="5539"/>
    <lineage>
        <taxon>Eukaryota</taxon>
        <taxon>Fungi</taxon>
        <taxon>Dikarya</taxon>
        <taxon>Ascomycota</taxon>
        <taxon>Pezizomycotina</taxon>
        <taxon>Leotiomycetes</taxon>
        <taxon>Leotiomycetes incertae sedis</taxon>
        <taxon>Scytalidium</taxon>
    </lineage>
</organism>
<reference evidence="5 6" key="1">
    <citation type="submission" date="2018-05" db="EMBL/GenBank/DDBJ databases">
        <title>Draft genome sequence of Scytalidium lignicola DSM 105466, a ubiquitous saprotrophic fungus.</title>
        <authorList>
            <person name="Buettner E."/>
            <person name="Gebauer A.M."/>
            <person name="Hofrichter M."/>
            <person name="Liers C."/>
            <person name="Kellner H."/>
        </authorList>
    </citation>
    <scope>NUCLEOTIDE SEQUENCE [LARGE SCALE GENOMIC DNA]</scope>
    <source>
        <strain evidence="5 6">DSM 105466</strain>
    </source>
</reference>
<dbReference type="Gene3D" id="3.40.50.300">
    <property type="entry name" value="P-loop containing nucleotide triphosphate hydrolases"/>
    <property type="match status" value="1"/>
</dbReference>
<evidence type="ECO:0000259" key="4">
    <source>
        <dbReference type="PROSITE" id="PS50837"/>
    </source>
</evidence>
<dbReference type="SUPFAM" id="SSF48403">
    <property type="entry name" value="Ankyrin repeat"/>
    <property type="match status" value="3"/>
</dbReference>
<dbReference type="InterPro" id="IPR056884">
    <property type="entry name" value="NPHP3-like_N"/>
</dbReference>
<dbReference type="SUPFAM" id="SSF52540">
    <property type="entry name" value="P-loop containing nucleoside triphosphate hydrolases"/>
    <property type="match status" value="1"/>
</dbReference>
<dbReference type="SMART" id="SM00248">
    <property type="entry name" value="ANK"/>
    <property type="match status" value="12"/>
</dbReference>
<dbReference type="Gene3D" id="1.25.40.20">
    <property type="entry name" value="Ankyrin repeat-containing domain"/>
    <property type="match status" value="3"/>
</dbReference>
<protein>
    <recommendedName>
        <fullName evidence="4">NACHT domain-containing protein</fullName>
    </recommendedName>
</protein>
<feature type="repeat" description="ANK" evidence="3">
    <location>
        <begin position="588"/>
        <end position="614"/>
    </location>
</feature>
<dbReference type="PANTHER" id="PTHR24198">
    <property type="entry name" value="ANKYRIN REPEAT AND PROTEIN KINASE DOMAIN-CONTAINING PROTEIN"/>
    <property type="match status" value="1"/>
</dbReference>
<dbReference type="AlphaFoldDB" id="A0A3E2HC19"/>
<feature type="repeat" description="ANK" evidence="3">
    <location>
        <begin position="555"/>
        <end position="587"/>
    </location>
</feature>
<dbReference type="PROSITE" id="PS50297">
    <property type="entry name" value="ANK_REP_REGION"/>
    <property type="match status" value="3"/>
</dbReference>
<dbReference type="PRINTS" id="PR01415">
    <property type="entry name" value="ANKYRIN"/>
</dbReference>
<feature type="non-terminal residue" evidence="5">
    <location>
        <position position="1"/>
    </location>
</feature>
<dbReference type="Pfam" id="PF12796">
    <property type="entry name" value="Ank_2"/>
    <property type="match status" value="2"/>
</dbReference>
<evidence type="ECO:0000313" key="6">
    <source>
        <dbReference type="Proteomes" id="UP000258309"/>
    </source>
</evidence>
<dbReference type="InterPro" id="IPR002110">
    <property type="entry name" value="Ankyrin_rpt"/>
</dbReference>
<dbReference type="InterPro" id="IPR036770">
    <property type="entry name" value="Ankyrin_rpt-contain_sf"/>
</dbReference>
<dbReference type="Proteomes" id="UP000258309">
    <property type="component" value="Unassembled WGS sequence"/>
</dbReference>
<name>A0A3E2HC19_SCYLI</name>
<evidence type="ECO:0000313" key="5">
    <source>
        <dbReference type="EMBL" id="RFU30691.1"/>
    </source>
</evidence>
<keyword evidence="6" id="KW-1185">Reference proteome</keyword>
<dbReference type="STRING" id="5539.A0A3E2HC19"/>
<evidence type="ECO:0000256" key="3">
    <source>
        <dbReference type="PROSITE-ProRule" id="PRU00023"/>
    </source>
</evidence>
<proteinExistence type="predicted"/>
<dbReference type="PROSITE" id="PS50088">
    <property type="entry name" value="ANK_REPEAT"/>
    <property type="match status" value="3"/>
</dbReference>
<feature type="non-terminal residue" evidence="5">
    <location>
        <position position="1183"/>
    </location>
</feature>
<feature type="domain" description="NACHT" evidence="4">
    <location>
        <begin position="74"/>
        <end position="216"/>
    </location>
</feature>
<dbReference type="InterPro" id="IPR027417">
    <property type="entry name" value="P-loop_NTPase"/>
</dbReference>
<evidence type="ECO:0000256" key="2">
    <source>
        <dbReference type="ARBA" id="ARBA00023043"/>
    </source>
</evidence>
<accession>A0A3E2HC19</accession>
<dbReference type="Pfam" id="PF24883">
    <property type="entry name" value="NPHP3_N"/>
    <property type="match status" value="1"/>
</dbReference>
<keyword evidence="2 3" id="KW-0040">ANK repeat</keyword>
<evidence type="ECO:0000256" key="1">
    <source>
        <dbReference type="ARBA" id="ARBA00022737"/>
    </source>
</evidence>
<keyword evidence="1" id="KW-0677">Repeat</keyword>